<evidence type="ECO:0000259" key="8">
    <source>
        <dbReference type="PROSITE" id="PS50850"/>
    </source>
</evidence>
<dbReference type="PANTHER" id="PTHR43266">
    <property type="entry name" value="MACROLIDE-EFFLUX PROTEIN"/>
    <property type="match status" value="1"/>
</dbReference>
<evidence type="ECO:0000313" key="9">
    <source>
        <dbReference type="EMBL" id="NDO71703.1"/>
    </source>
</evidence>
<feature type="transmembrane region" description="Helical" evidence="7">
    <location>
        <begin position="383"/>
        <end position="402"/>
    </location>
</feature>
<dbReference type="Proteomes" id="UP000474104">
    <property type="component" value="Unassembled WGS sequence"/>
</dbReference>
<evidence type="ECO:0000256" key="3">
    <source>
        <dbReference type="ARBA" id="ARBA00022475"/>
    </source>
</evidence>
<keyword evidence="4 7" id="KW-0812">Transmembrane</keyword>
<dbReference type="GO" id="GO:0005886">
    <property type="term" value="C:plasma membrane"/>
    <property type="evidence" value="ECO:0007669"/>
    <property type="project" value="UniProtKB-SubCell"/>
</dbReference>
<feature type="transmembrane region" description="Helical" evidence="7">
    <location>
        <begin position="12"/>
        <end position="33"/>
    </location>
</feature>
<organism evidence="9 10">
    <name type="scientific">Schaedlerella arabinosiphila</name>
    <dbReference type="NCBI Taxonomy" id="2044587"/>
    <lineage>
        <taxon>Bacteria</taxon>
        <taxon>Bacillati</taxon>
        <taxon>Bacillota</taxon>
        <taxon>Clostridia</taxon>
        <taxon>Lachnospirales</taxon>
        <taxon>Lachnospiraceae</taxon>
        <taxon>Schaedlerella</taxon>
    </lineage>
</organism>
<dbReference type="OrthoDB" id="9763297at2"/>
<name>A0A9X5CE32_9FIRM</name>
<feature type="transmembrane region" description="Helical" evidence="7">
    <location>
        <begin position="102"/>
        <end position="120"/>
    </location>
</feature>
<dbReference type="AlphaFoldDB" id="A0A9X5CE32"/>
<keyword evidence="2" id="KW-0813">Transport</keyword>
<feature type="transmembrane region" description="Helical" evidence="7">
    <location>
        <begin position="316"/>
        <end position="343"/>
    </location>
</feature>
<dbReference type="SUPFAM" id="SSF103473">
    <property type="entry name" value="MFS general substrate transporter"/>
    <property type="match status" value="1"/>
</dbReference>
<keyword evidence="6 7" id="KW-0472">Membrane</keyword>
<evidence type="ECO:0000256" key="5">
    <source>
        <dbReference type="ARBA" id="ARBA00022989"/>
    </source>
</evidence>
<reference evidence="9 10" key="1">
    <citation type="submission" date="2019-07" db="EMBL/GenBank/DDBJ databases">
        <title>Draft genome sequences of 15 bacterial species constituting the stable defined intestinal microbiota of the GM15 gnotobiotic mouse model.</title>
        <authorList>
            <person name="Elie C."/>
            <person name="Mathieu A."/>
            <person name="Saliou A."/>
            <person name="Darnaud M."/>
            <person name="Leulier F."/>
            <person name="Tamellini A."/>
        </authorList>
    </citation>
    <scope>NUCLEOTIDE SEQUENCE [LARGE SCALE GENOMIC DNA]</scope>
    <source>
        <strain evidence="10">ASF 502</strain>
    </source>
</reference>
<feature type="transmembrane region" description="Helical" evidence="7">
    <location>
        <begin position="76"/>
        <end position="96"/>
    </location>
</feature>
<dbReference type="RefSeq" id="WP_004081244.1">
    <property type="nucleotide sequence ID" value="NZ_VIRB01000143.1"/>
</dbReference>
<feature type="transmembrane region" description="Helical" evidence="7">
    <location>
        <begin position="261"/>
        <end position="282"/>
    </location>
</feature>
<dbReference type="InterPro" id="IPR020846">
    <property type="entry name" value="MFS_dom"/>
</dbReference>
<dbReference type="Pfam" id="PF07690">
    <property type="entry name" value="MFS_1"/>
    <property type="match status" value="1"/>
</dbReference>
<evidence type="ECO:0000256" key="7">
    <source>
        <dbReference type="SAM" id="Phobius"/>
    </source>
</evidence>
<evidence type="ECO:0000256" key="2">
    <source>
        <dbReference type="ARBA" id="ARBA00022448"/>
    </source>
</evidence>
<feature type="transmembrane region" description="Helical" evidence="7">
    <location>
        <begin position="167"/>
        <end position="190"/>
    </location>
</feature>
<dbReference type="Gene3D" id="1.20.1250.20">
    <property type="entry name" value="MFS general substrate transporter like domains"/>
    <property type="match status" value="1"/>
</dbReference>
<dbReference type="PROSITE" id="PS50850">
    <property type="entry name" value="MFS"/>
    <property type="match status" value="1"/>
</dbReference>
<dbReference type="PANTHER" id="PTHR43266:SF9">
    <property type="entry name" value="PERMEASE, MAJOR FACILITATOR SUPERFAMILY-RELATED"/>
    <property type="match status" value="1"/>
</dbReference>
<dbReference type="InterPro" id="IPR011701">
    <property type="entry name" value="MFS"/>
</dbReference>
<gene>
    <name evidence="9" type="ORF">FMM80_24840</name>
</gene>
<keyword evidence="5 7" id="KW-1133">Transmembrane helix</keyword>
<feature type="transmembrane region" description="Helical" evidence="7">
    <location>
        <begin position="141"/>
        <end position="161"/>
    </location>
</feature>
<feature type="transmembrane region" description="Helical" evidence="7">
    <location>
        <begin position="355"/>
        <end position="377"/>
    </location>
</feature>
<sequence>MKEKTKLFKRDFTLVVMGQIISLFGNAILRFALPLYLLRETGSSTLFGIVTACSFAPMVVLSMIGGVLADRVNKRNIMVGLDFSTAILILIFYLSLGKLPTIPLFITMLMLLYGISGTYQPSVQASIPLLVSSEKLMAGNAVINQVNTLSGLLGPVIGGIMFGMWGIYPILVLSIICFAFSAIMEVFIHIPYEKQKREKSIFAVVRSDLKESYHFVKTEKPIFFSVVFLISIFNLVLSAVMIVGTPILITQVLGMSDTMYGFTQGALALGGLCGGILTAAIAEKLKLKNSYILLLVCAASVAFMGIPLMLNVPAIISYWIITLMSFTAMGASTLFVVQIYTMVQTQTPPQLVGKIMAALISIAMCGQPIGQAIYGILFDMFKSQTWIVLIVAAIASFLITLYSKKLFCQLDDSNE</sequence>
<evidence type="ECO:0000256" key="6">
    <source>
        <dbReference type="ARBA" id="ARBA00023136"/>
    </source>
</evidence>
<comment type="subcellular location">
    <subcellularLocation>
        <location evidence="1">Cell membrane</location>
        <topology evidence="1">Multi-pass membrane protein</topology>
    </subcellularLocation>
</comment>
<keyword evidence="3" id="KW-1003">Cell membrane</keyword>
<dbReference type="InterPro" id="IPR036259">
    <property type="entry name" value="MFS_trans_sf"/>
</dbReference>
<proteinExistence type="predicted"/>
<comment type="caution">
    <text evidence="9">The sequence shown here is derived from an EMBL/GenBank/DDBJ whole genome shotgun (WGS) entry which is preliminary data.</text>
</comment>
<evidence type="ECO:0000313" key="10">
    <source>
        <dbReference type="Proteomes" id="UP000474104"/>
    </source>
</evidence>
<accession>A0A9X5CE32</accession>
<feature type="transmembrane region" description="Helical" evidence="7">
    <location>
        <begin position="222"/>
        <end position="249"/>
    </location>
</feature>
<evidence type="ECO:0000256" key="1">
    <source>
        <dbReference type="ARBA" id="ARBA00004651"/>
    </source>
</evidence>
<feature type="domain" description="Major facilitator superfamily (MFS) profile" evidence="8">
    <location>
        <begin position="11"/>
        <end position="407"/>
    </location>
</feature>
<dbReference type="GO" id="GO:0022857">
    <property type="term" value="F:transmembrane transporter activity"/>
    <property type="evidence" value="ECO:0007669"/>
    <property type="project" value="InterPro"/>
</dbReference>
<feature type="transmembrane region" description="Helical" evidence="7">
    <location>
        <begin position="291"/>
        <end position="310"/>
    </location>
</feature>
<dbReference type="CDD" id="cd06173">
    <property type="entry name" value="MFS_MefA_like"/>
    <property type="match status" value="1"/>
</dbReference>
<protein>
    <submittedName>
        <fullName evidence="9">MFS transporter</fullName>
    </submittedName>
</protein>
<evidence type="ECO:0000256" key="4">
    <source>
        <dbReference type="ARBA" id="ARBA00022692"/>
    </source>
</evidence>
<feature type="transmembrane region" description="Helical" evidence="7">
    <location>
        <begin position="45"/>
        <end position="69"/>
    </location>
</feature>
<dbReference type="EMBL" id="VIRB01000143">
    <property type="protein sequence ID" value="NDO71703.1"/>
    <property type="molecule type" value="Genomic_DNA"/>
</dbReference>